<dbReference type="SMART" id="SM00516">
    <property type="entry name" value="SEC14"/>
    <property type="match status" value="1"/>
</dbReference>
<dbReference type="InterPro" id="IPR036273">
    <property type="entry name" value="CRAL/TRIO_N_dom_sf"/>
</dbReference>
<keyword evidence="3" id="KW-1185">Reference proteome</keyword>
<comment type="caution">
    <text evidence="2">The sequence shown here is derived from an EMBL/GenBank/DDBJ whole genome shotgun (WGS) entry which is preliminary data.</text>
</comment>
<accession>A0A1R2B3I4</accession>
<dbReference type="Proteomes" id="UP000187209">
    <property type="component" value="Unassembled WGS sequence"/>
</dbReference>
<dbReference type="Gene3D" id="3.40.525.10">
    <property type="entry name" value="CRAL-TRIO lipid binding domain"/>
    <property type="match status" value="1"/>
</dbReference>
<dbReference type="AlphaFoldDB" id="A0A1R2B3I4"/>
<dbReference type="CDD" id="cd00170">
    <property type="entry name" value="SEC14"/>
    <property type="match status" value="1"/>
</dbReference>
<evidence type="ECO:0000313" key="2">
    <source>
        <dbReference type="EMBL" id="OMJ71245.1"/>
    </source>
</evidence>
<dbReference type="SUPFAM" id="SSF46938">
    <property type="entry name" value="CRAL/TRIO N-terminal domain"/>
    <property type="match status" value="1"/>
</dbReference>
<dbReference type="PANTHER" id="PTHR46818:SF1">
    <property type="entry name" value="CHROMOSOME UNDETERMINED SCAFFOLD_125, WHOLE GENOME SHOTGUN SEQUENCE"/>
    <property type="match status" value="1"/>
</dbReference>
<dbReference type="OrthoDB" id="75724at2759"/>
<evidence type="ECO:0000259" key="1">
    <source>
        <dbReference type="PROSITE" id="PS50191"/>
    </source>
</evidence>
<dbReference type="EMBL" id="MPUH01001010">
    <property type="protein sequence ID" value="OMJ71245.1"/>
    <property type="molecule type" value="Genomic_DNA"/>
</dbReference>
<gene>
    <name evidence="2" type="ORF">SteCoe_30605</name>
</gene>
<name>A0A1R2B3I4_9CILI</name>
<dbReference type="PROSITE" id="PS50191">
    <property type="entry name" value="CRAL_TRIO"/>
    <property type="match status" value="1"/>
</dbReference>
<organism evidence="2 3">
    <name type="scientific">Stentor coeruleus</name>
    <dbReference type="NCBI Taxonomy" id="5963"/>
    <lineage>
        <taxon>Eukaryota</taxon>
        <taxon>Sar</taxon>
        <taxon>Alveolata</taxon>
        <taxon>Ciliophora</taxon>
        <taxon>Postciliodesmatophora</taxon>
        <taxon>Heterotrichea</taxon>
        <taxon>Heterotrichida</taxon>
        <taxon>Stentoridae</taxon>
        <taxon>Stentor</taxon>
    </lineage>
</organism>
<dbReference type="InterPro" id="IPR001251">
    <property type="entry name" value="CRAL-TRIO_dom"/>
</dbReference>
<sequence>MQMSNFKIPVPGCILVPRDAYKFWPDDSYICSGSGKKSIRHIFEFQVLSDFENEKLARLESEIKDQNLDGLKIPSSWSRNHLLRFCYGTGWKTRSATKALILHLKWREEKMPNSYEELYPKVYHLLNSGAFYIGGRDSMFRPIIVMNFSKIDFKTNTIDEYTDMLIFLLDYVVDHMLLPGQIENWVVLIDLGKKGLGNLSVNSLKQVLTILQVNYRCRLGMNYIVNPPKGICMLWSCIKPFLDDVTIEKIKISNSSNSSELLATANPYMIEEKYGGRAPNILNYWPPNIPDLNYAMPGQVIRLSTKDSYCQFHPVTTLTNICESKDRSPSPKIKVRSKVNSLDVSLEHSEVSIEDLENDNYGRSDLENQDEVLIEFEDLAPFNRNGEKSPEKLRNGIRPLEELLLRSGQKVVQETGEFPKEENFLVSFSPSNKENFKKMNEDFFTPKRKNGPPPIGIIIDRDDRFGRCSKITCCENMSSNCSIY</sequence>
<dbReference type="Pfam" id="PF00650">
    <property type="entry name" value="CRAL_TRIO"/>
    <property type="match status" value="1"/>
</dbReference>
<proteinExistence type="predicted"/>
<evidence type="ECO:0000313" key="3">
    <source>
        <dbReference type="Proteomes" id="UP000187209"/>
    </source>
</evidence>
<dbReference type="SUPFAM" id="SSF52087">
    <property type="entry name" value="CRAL/TRIO domain"/>
    <property type="match status" value="1"/>
</dbReference>
<dbReference type="PANTHER" id="PTHR46818">
    <property type="entry name" value="DOMAIN-CONTAINING PROTEIN, PUTATIVE-RELATED"/>
    <property type="match status" value="1"/>
</dbReference>
<feature type="domain" description="CRAL-TRIO" evidence="1">
    <location>
        <begin position="111"/>
        <end position="282"/>
    </location>
</feature>
<protein>
    <recommendedName>
        <fullName evidence="1">CRAL-TRIO domain-containing protein</fullName>
    </recommendedName>
</protein>
<reference evidence="2 3" key="1">
    <citation type="submission" date="2016-11" db="EMBL/GenBank/DDBJ databases">
        <title>The macronuclear genome of Stentor coeruleus: a giant cell with tiny introns.</title>
        <authorList>
            <person name="Slabodnick M."/>
            <person name="Ruby J.G."/>
            <person name="Reiff S.B."/>
            <person name="Swart E.C."/>
            <person name="Gosai S."/>
            <person name="Prabakaran S."/>
            <person name="Witkowska E."/>
            <person name="Larue G.E."/>
            <person name="Fisher S."/>
            <person name="Freeman R.M."/>
            <person name="Gunawardena J."/>
            <person name="Chu W."/>
            <person name="Stover N.A."/>
            <person name="Gregory B.D."/>
            <person name="Nowacki M."/>
            <person name="Derisi J."/>
            <person name="Roy S.W."/>
            <person name="Marshall W.F."/>
            <person name="Sood P."/>
        </authorList>
    </citation>
    <scope>NUCLEOTIDE SEQUENCE [LARGE SCALE GENOMIC DNA]</scope>
    <source>
        <strain evidence="2">WM001</strain>
    </source>
</reference>
<dbReference type="InterPro" id="IPR036865">
    <property type="entry name" value="CRAL-TRIO_dom_sf"/>
</dbReference>